<organism evidence="1 2">
    <name type="scientific">Paracoccus pacificus</name>
    <dbReference type="NCBI Taxonomy" id="1463598"/>
    <lineage>
        <taxon>Bacteria</taxon>
        <taxon>Pseudomonadati</taxon>
        <taxon>Pseudomonadota</taxon>
        <taxon>Alphaproteobacteria</taxon>
        <taxon>Rhodobacterales</taxon>
        <taxon>Paracoccaceae</taxon>
        <taxon>Paracoccus</taxon>
    </lineage>
</organism>
<name>A0ABW4R6U9_9RHOB</name>
<proteinExistence type="predicted"/>
<dbReference type="EMBL" id="JBHUEN010000023">
    <property type="protein sequence ID" value="MFD1882026.1"/>
    <property type="molecule type" value="Genomic_DNA"/>
</dbReference>
<evidence type="ECO:0000313" key="2">
    <source>
        <dbReference type="Proteomes" id="UP001597213"/>
    </source>
</evidence>
<keyword evidence="2" id="KW-1185">Reference proteome</keyword>
<evidence type="ECO:0000313" key="1">
    <source>
        <dbReference type="EMBL" id="MFD1882026.1"/>
    </source>
</evidence>
<comment type="caution">
    <text evidence="1">The sequence shown here is derived from an EMBL/GenBank/DDBJ whole genome shotgun (WGS) entry which is preliminary data.</text>
</comment>
<accession>A0ABW4R6U9</accession>
<gene>
    <name evidence="1" type="ORF">ACFSCT_09880</name>
</gene>
<dbReference type="RefSeq" id="WP_379142365.1">
    <property type="nucleotide sequence ID" value="NZ_JBHUEN010000023.1"/>
</dbReference>
<dbReference type="Proteomes" id="UP001597213">
    <property type="component" value="Unassembled WGS sequence"/>
</dbReference>
<protein>
    <submittedName>
        <fullName evidence="1">Uncharacterized protein</fullName>
    </submittedName>
</protein>
<sequence length="291" mass="32971">MKHDTRPPFRSLRDVVLKELQGKKSLLCWNDDPSFARDTLDGILDGEAYILDRYAHAYLRDLAMNLTVEDYFLSIANTRMPFPSVWVEAIFDFVEDKGEITYGALVTDEGDGIKVFQMQLLHESKPWLPTYCGTEVVFHRDGNVSCSKTPISKLYERMAEFEGISQEDHMNSEIEKALRIGGVFAVLCAALARPKILDRDAPRPLRKSEAKAFAAANRRAPRFAPSIIRLSKAGRAERDAHQASETAGQSVRTAHWVRGHLFLARNGRLTWRRAHVRGGGDPMERVHYVTE</sequence>
<reference evidence="2" key="1">
    <citation type="journal article" date="2019" name="Int. J. Syst. Evol. Microbiol.">
        <title>The Global Catalogue of Microorganisms (GCM) 10K type strain sequencing project: providing services to taxonomists for standard genome sequencing and annotation.</title>
        <authorList>
            <consortium name="The Broad Institute Genomics Platform"/>
            <consortium name="The Broad Institute Genome Sequencing Center for Infectious Disease"/>
            <person name="Wu L."/>
            <person name="Ma J."/>
        </authorList>
    </citation>
    <scope>NUCLEOTIDE SEQUENCE [LARGE SCALE GENOMIC DNA]</scope>
    <source>
        <strain evidence="2">CCUG 56029</strain>
    </source>
</reference>